<dbReference type="SMART" id="SM00404">
    <property type="entry name" value="PTPc_motif"/>
    <property type="match status" value="2"/>
</dbReference>
<evidence type="ECO:0000259" key="2">
    <source>
        <dbReference type="PROSITE" id="PS50055"/>
    </source>
</evidence>
<dbReference type="Proteomes" id="UP000242188">
    <property type="component" value="Unassembled WGS sequence"/>
</dbReference>
<evidence type="ECO:0000259" key="3">
    <source>
        <dbReference type="PROSITE" id="PS50056"/>
    </source>
</evidence>
<dbReference type="SMART" id="SM00181">
    <property type="entry name" value="EGF"/>
    <property type="match status" value="11"/>
</dbReference>
<evidence type="ECO:0000256" key="1">
    <source>
        <dbReference type="SAM" id="SignalP"/>
    </source>
</evidence>
<comment type="caution">
    <text evidence="4">The sequence shown here is derived from an EMBL/GenBank/DDBJ whole genome shotgun (WGS) entry which is preliminary data.</text>
</comment>
<dbReference type="InterPro" id="IPR003595">
    <property type="entry name" value="Tyr_Pase_cat"/>
</dbReference>
<dbReference type="PANTHER" id="PTHR19134:SF561">
    <property type="entry name" value="PROTEIN TYROSINE PHOSPHATASE 36E, ISOFORM A"/>
    <property type="match status" value="1"/>
</dbReference>
<dbReference type="OrthoDB" id="6131898at2759"/>
<feature type="domain" description="Tyrosine-protein phosphatase" evidence="2">
    <location>
        <begin position="962"/>
        <end position="1213"/>
    </location>
</feature>
<dbReference type="InterPro" id="IPR000742">
    <property type="entry name" value="EGF"/>
</dbReference>
<dbReference type="InterPro" id="IPR000242">
    <property type="entry name" value="PTP_cat"/>
</dbReference>
<dbReference type="SUPFAM" id="SSF49785">
    <property type="entry name" value="Galactose-binding domain-like"/>
    <property type="match status" value="2"/>
</dbReference>
<dbReference type="Pfam" id="PF22633">
    <property type="entry name" value="F5_F8_type_C_2"/>
    <property type="match status" value="1"/>
</dbReference>
<reference evidence="4 5" key="1">
    <citation type="journal article" date="2017" name="Nat. Ecol. Evol.">
        <title>Scallop genome provides insights into evolution of bilaterian karyotype and development.</title>
        <authorList>
            <person name="Wang S."/>
            <person name="Zhang J."/>
            <person name="Jiao W."/>
            <person name="Li J."/>
            <person name="Xun X."/>
            <person name="Sun Y."/>
            <person name="Guo X."/>
            <person name="Huan P."/>
            <person name="Dong B."/>
            <person name="Zhang L."/>
            <person name="Hu X."/>
            <person name="Sun X."/>
            <person name="Wang J."/>
            <person name="Zhao C."/>
            <person name="Wang Y."/>
            <person name="Wang D."/>
            <person name="Huang X."/>
            <person name="Wang R."/>
            <person name="Lv J."/>
            <person name="Li Y."/>
            <person name="Zhang Z."/>
            <person name="Liu B."/>
            <person name="Lu W."/>
            <person name="Hui Y."/>
            <person name="Liang J."/>
            <person name="Zhou Z."/>
            <person name="Hou R."/>
            <person name="Li X."/>
            <person name="Liu Y."/>
            <person name="Li H."/>
            <person name="Ning X."/>
            <person name="Lin Y."/>
            <person name="Zhao L."/>
            <person name="Xing Q."/>
            <person name="Dou J."/>
            <person name="Li Y."/>
            <person name="Mao J."/>
            <person name="Guo H."/>
            <person name="Dou H."/>
            <person name="Li T."/>
            <person name="Mu C."/>
            <person name="Jiang W."/>
            <person name="Fu Q."/>
            <person name="Fu X."/>
            <person name="Miao Y."/>
            <person name="Liu J."/>
            <person name="Yu Q."/>
            <person name="Li R."/>
            <person name="Liao H."/>
            <person name="Li X."/>
            <person name="Kong Y."/>
            <person name="Jiang Z."/>
            <person name="Chourrout D."/>
            <person name="Li R."/>
            <person name="Bao Z."/>
        </authorList>
    </citation>
    <scope>NUCLEOTIDE SEQUENCE [LARGE SCALE GENOMIC DNA]</scope>
    <source>
        <strain evidence="4 5">PY_sf001</strain>
    </source>
</reference>
<protein>
    <submittedName>
        <fullName evidence="4">Receptor-type tyrosine-protein phosphatase mu</fullName>
    </submittedName>
</protein>
<feature type="domain" description="Tyrosine specific protein phosphatases" evidence="3">
    <location>
        <begin position="1133"/>
        <end position="1204"/>
    </location>
</feature>
<keyword evidence="5" id="KW-1185">Reference proteome</keyword>
<evidence type="ECO:0000313" key="5">
    <source>
        <dbReference type="Proteomes" id="UP000242188"/>
    </source>
</evidence>
<dbReference type="InterPro" id="IPR000387">
    <property type="entry name" value="Tyr_Pase_dom"/>
</dbReference>
<dbReference type="InterPro" id="IPR008979">
    <property type="entry name" value="Galactose-bd-like_sf"/>
</dbReference>
<dbReference type="PROSITE" id="PS50056">
    <property type="entry name" value="TYR_PHOSPHATASE_2"/>
    <property type="match status" value="2"/>
</dbReference>
<sequence>MCVVPVISRILELIILGTLLNNGLVHGQVNIALDRPANSSSVFSEKGNTYGPASKVVDGNTDPFLDGNSCLLTDRITTSLAWLWIDLGNTSVVQRIELTNRKGGNEENNTPKKDVDHKEHLKGFAMAVSNTTQIPPVNSDVCYSHPGNGLPAVFQNRTCKTGHQIGRYVIIYNTRQPSKDARLEICEVKVIGCFAGYYGKNCSSPCGHCIDGQCMPNNGSCMLGCTEGYRWDRCTEECFAGYYGKNCSSPCGHCIDGQCLPNNGSCMLGCTEGYRGDRCTEECDKGSYGMHCDRICGICDQNETCNHITGSCTNGCASGHSGQKCTRVNLAFGRPTAVSGNSTNLHSDVTVDGNKTDGQCITTSRGAKYAWWRVDLGRLAIISHVTIDITTSNKSKSLLGKRLHGFEITVSEEELSTESDVCYTDRDPRLPNLIQNRTCEMVGRYVEISIDRRNGTTRNPNKTYKYSINAVLELCEVQVTGCVPGSYGENCELSCPAQCTDNMCFSNATCVFGCDAGYQETFCNETCENGYFGINCQLTCGHCLNSRNCNPVNGVCPLGCETGWISEKCKTPCTSGYYGANCTEECGSCVNYTACNHTNGVCHDGCASGFKTTPSCQEKCENHTFGLNCSQSCGTCRNESACEQTTGICTEGCDPGWQEPYCNAECLNHTYGHNCSSQCGHCRDGVPCNVTDGRCLDICEPGWQLPNCEIECENGTFGTNCTNTCGKCEAGSSCDNVNGACTEGCEPGWQPPMCITECQTGFYGDQCHEVCGACVNGTICHHVNGTCEHGCDEGWQGNTCDKECDAGFYWENCEEKCGNCKHGTTCNRTDGKCPDGCDNGWKGQRCDEVCDPFSYGASCSSICGHCLHTESCNHISGMCANGCENGWMSQECDQETEQTSSGAAIGAGVGSSVVVVLVVIGITIFYVMKRRSSNPPESEELVGMPTVDIPMFLSKKLHSNELHEEFKQLPGGAVHACDAGQRPENKSRNRFLTTFPYDHSRVILRGEGNDYINANYIDSLEKKNAYVATQGPKKNTLGDFWAMLWQNKSDKIIMLANCIEMGKPKVEQYWPDKGHSRDFGDYRVVTTNEQIFAAFTVRTLSLYGNTCQTPMEIMQFHFTKWPDHGTPDIIHLVNFYRHVQSTKTKHHGPMVVHCSAGIGRTGTFIAIDALVHYGTLQGNVDPLDYAKLMRQNRMNMIQTKEQYVAVHEVLLDHFICDDFTLTIEEFQDDSENMSGLQDEFMTLSKYRPNITLKESSDAMSEENISKNKDLEIIPANRYRPYLMSQSPDRTNYINAVIIPSCKTEIAFLVTQMPNDDTLDEFWAMVFDYQSTAILILDPDSKTLPSQSRPLVATRSFSVQHVPMTEASDNYEHVRVQNIAVVRKGHPDSFLTSSFEVTRWPNEEDQSVSPIIKANYAVQSSQYGHTSPGPVTVVCRNGSDRCGVFCAVSNAAECLNMNRTANVFLTIRQLQYRRPSFIRTLHDYELCYRAVAAHCETISDYGNV</sequence>
<name>A0A210Q053_MIZYE</name>
<dbReference type="PROSITE" id="PS50055">
    <property type="entry name" value="TYR_PHOSPHATASE_PTP"/>
    <property type="match status" value="2"/>
</dbReference>
<dbReference type="GO" id="GO:0004725">
    <property type="term" value="F:protein tyrosine phosphatase activity"/>
    <property type="evidence" value="ECO:0007669"/>
    <property type="project" value="InterPro"/>
</dbReference>
<feature type="domain" description="Tyrosine specific protein phosphatases" evidence="3">
    <location>
        <begin position="1405"/>
        <end position="1484"/>
    </location>
</feature>
<keyword evidence="1" id="KW-0732">Signal</keyword>
<dbReference type="CDD" id="cd00047">
    <property type="entry name" value="PTPc"/>
    <property type="match status" value="2"/>
</dbReference>
<evidence type="ECO:0000313" key="4">
    <source>
        <dbReference type="EMBL" id="OWF42106.1"/>
    </source>
</evidence>
<dbReference type="InterPro" id="IPR050348">
    <property type="entry name" value="Protein-Tyr_Phosphatase"/>
</dbReference>
<proteinExistence type="predicted"/>
<feature type="domain" description="Tyrosine-protein phosphatase" evidence="2">
    <location>
        <begin position="1236"/>
        <end position="1493"/>
    </location>
</feature>
<dbReference type="InterPro" id="IPR016130">
    <property type="entry name" value="Tyr_Pase_AS"/>
</dbReference>
<feature type="chain" id="PRO_5013120760" evidence="1">
    <location>
        <begin position="28"/>
        <end position="1503"/>
    </location>
</feature>
<accession>A0A210Q053</accession>
<dbReference type="PANTHER" id="PTHR19134">
    <property type="entry name" value="RECEPTOR-TYPE TYROSINE-PROTEIN PHOSPHATASE"/>
    <property type="match status" value="1"/>
</dbReference>
<keyword evidence="4" id="KW-0675">Receptor</keyword>
<dbReference type="Pfam" id="PF00102">
    <property type="entry name" value="Y_phosphatase"/>
    <property type="match status" value="2"/>
</dbReference>
<dbReference type="EMBL" id="NEDP02005318">
    <property type="protein sequence ID" value="OWF42106.1"/>
    <property type="molecule type" value="Genomic_DNA"/>
</dbReference>
<dbReference type="PROSITE" id="PS00383">
    <property type="entry name" value="TYR_PHOSPHATASE_1"/>
    <property type="match status" value="1"/>
</dbReference>
<dbReference type="Gene3D" id="3.90.190.10">
    <property type="entry name" value="Protein tyrosine phosphatase superfamily"/>
    <property type="match status" value="2"/>
</dbReference>
<dbReference type="SUPFAM" id="SSF52799">
    <property type="entry name" value="(Phosphotyrosine protein) phosphatases II"/>
    <property type="match status" value="2"/>
</dbReference>
<dbReference type="SMART" id="SM00194">
    <property type="entry name" value="PTPc"/>
    <property type="match status" value="2"/>
</dbReference>
<dbReference type="PRINTS" id="PR00700">
    <property type="entry name" value="PRTYPHPHTASE"/>
</dbReference>
<dbReference type="STRING" id="6573.A0A210Q053"/>
<gene>
    <name evidence="4" type="ORF">KP79_PYT09154</name>
</gene>
<dbReference type="Gene3D" id="2.60.120.260">
    <property type="entry name" value="Galactose-binding domain-like"/>
    <property type="match status" value="2"/>
</dbReference>
<organism evidence="4 5">
    <name type="scientific">Mizuhopecten yessoensis</name>
    <name type="common">Japanese scallop</name>
    <name type="synonym">Patinopecten yessoensis</name>
    <dbReference type="NCBI Taxonomy" id="6573"/>
    <lineage>
        <taxon>Eukaryota</taxon>
        <taxon>Metazoa</taxon>
        <taxon>Spiralia</taxon>
        <taxon>Lophotrochozoa</taxon>
        <taxon>Mollusca</taxon>
        <taxon>Bivalvia</taxon>
        <taxon>Autobranchia</taxon>
        <taxon>Pteriomorphia</taxon>
        <taxon>Pectinida</taxon>
        <taxon>Pectinoidea</taxon>
        <taxon>Pectinidae</taxon>
        <taxon>Mizuhopecten</taxon>
    </lineage>
</organism>
<dbReference type="InterPro" id="IPR029021">
    <property type="entry name" value="Prot-tyrosine_phosphatase-like"/>
</dbReference>
<feature type="signal peptide" evidence="1">
    <location>
        <begin position="1"/>
        <end position="27"/>
    </location>
</feature>
<dbReference type="Gene3D" id="2.170.300.10">
    <property type="entry name" value="Tie2 ligand-binding domain superfamily"/>
    <property type="match status" value="4"/>
</dbReference>